<reference evidence="2" key="1">
    <citation type="submission" date="2020-06" db="EMBL/GenBank/DDBJ databases">
        <authorList>
            <person name="Li T."/>
            <person name="Hu X."/>
            <person name="Zhang T."/>
            <person name="Song X."/>
            <person name="Zhang H."/>
            <person name="Dai N."/>
            <person name="Sheng W."/>
            <person name="Hou X."/>
            <person name="Wei L."/>
        </authorList>
    </citation>
    <scope>NUCLEOTIDE SEQUENCE</scope>
    <source>
        <strain evidence="2">KEN1</strain>
        <tissue evidence="2">Leaf</tissue>
    </source>
</reference>
<comment type="caution">
    <text evidence="2">The sequence shown here is derived from an EMBL/GenBank/DDBJ whole genome shotgun (WGS) entry which is preliminary data.</text>
</comment>
<organism evidence="2">
    <name type="scientific">Sesamum latifolium</name>
    <dbReference type="NCBI Taxonomy" id="2727402"/>
    <lineage>
        <taxon>Eukaryota</taxon>
        <taxon>Viridiplantae</taxon>
        <taxon>Streptophyta</taxon>
        <taxon>Embryophyta</taxon>
        <taxon>Tracheophyta</taxon>
        <taxon>Spermatophyta</taxon>
        <taxon>Magnoliopsida</taxon>
        <taxon>eudicotyledons</taxon>
        <taxon>Gunneridae</taxon>
        <taxon>Pentapetalae</taxon>
        <taxon>asterids</taxon>
        <taxon>lamiids</taxon>
        <taxon>Lamiales</taxon>
        <taxon>Pedaliaceae</taxon>
        <taxon>Sesamum</taxon>
    </lineage>
</organism>
<reference evidence="2" key="2">
    <citation type="journal article" date="2024" name="Plant">
        <title>Genomic evolution and insights into agronomic trait innovations of Sesamum species.</title>
        <authorList>
            <person name="Miao H."/>
            <person name="Wang L."/>
            <person name="Qu L."/>
            <person name="Liu H."/>
            <person name="Sun Y."/>
            <person name="Le M."/>
            <person name="Wang Q."/>
            <person name="Wei S."/>
            <person name="Zheng Y."/>
            <person name="Lin W."/>
            <person name="Duan Y."/>
            <person name="Cao H."/>
            <person name="Xiong S."/>
            <person name="Wang X."/>
            <person name="Wei L."/>
            <person name="Li C."/>
            <person name="Ma Q."/>
            <person name="Ju M."/>
            <person name="Zhao R."/>
            <person name="Li G."/>
            <person name="Mu C."/>
            <person name="Tian Q."/>
            <person name="Mei H."/>
            <person name="Zhang T."/>
            <person name="Gao T."/>
            <person name="Zhang H."/>
        </authorList>
    </citation>
    <scope>NUCLEOTIDE SEQUENCE</scope>
    <source>
        <strain evidence="2">KEN1</strain>
    </source>
</reference>
<dbReference type="EMBL" id="JACGWN010000001">
    <property type="protein sequence ID" value="KAL0462175.1"/>
    <property type="molecule type" value="Genomic_DNA"/>
</dbReference>
<protein>
    <submittedName>
        <fullName evidence="2">Ammonium transporter 3 member 1</fullName>
    </submittedName>
</protein>
<evidence type="ECO:0000313" key="2">
    <source>
        <dbReference type="EMBL" id="KAL0462175.1"/>
    </source>
</evidence>
<dbReference type="AlphaFoldDB" id="A0AAW2Y8S2"/>
<feature type="region of interest" description="Disordered" evidence="1">
    <location>
        <begin position="30"/>
        <end position="54"/>
    </location>
</feature>
<evidence type="ECO:0000256" key="1">
    <source>
        <dbReference type="SAM" id="MobiDB-lite"/>
    </source>
</evidence>
<feature type="compositionally biased region" description="Basic and acidic residues" evidence="1">
    <location>
        <begin position="30"/>
        <end position="42"/>
    </location>
</feature>
<gene>
    <name evidence="2" type="ORF">Slati_0105100</name>
</gene>
<accession>A0AAW2Y8S2</accession>
<name>A0AAW2Y8S2_9LAMI</name>
<proteinExistence type="predicted"/>
<sequence length="54" mass="5813">MPEEQLLIGDDAVHGEEAYALWGDGEKYDHTKHGSASDDQTPHHKAAVGATQVV</sequence>